<name>A0A6I6JFE4_9BACT</name>
<protein>
    <recommendedName>
        <fullName evidence="3">Tetratricopeptide repeat protein</fullName>
    </recommendedName>
</protein>
<reference evidence="1 2" key="1">
    <citation type="submission" date="2019-11" db="EMBL/GenBank/DDBJ databases">
        <authorList>
            <person name="Zheng R.K."/>
            <person name="Sun C.M."/>
        </authorList>
    </citation>
    <scope>NUCLEOTIDE SEQUENCE [LARGE SCALE GENOMIC DNA]</scope>
    <source>
        <strain evidence="1 2">SRB007</strain>
    </source>
</reference>
<accession>A0A6I6JFE4</accession>
<organism evidence="1 2">
    <name type="scientific">Pseudodesulfovibrio cashew</name>
    <dbReference type="NCBI Taxonomy" id="2678688"/>
    <lineage>
        <taxon>Bacteria</taxon>
        <taxon>Pseudomonadati</taxon>
        <taxon>Thermodesulfobacteriota</taxon>
        <taxon>Desulfovibrionia</taxon>
        <taxon>Desulfovibrionales</taxon>
        <taxon>Desulfovibrionaceae</taxon>
    </lineage>
</organism>
<keyword evidence="2" id="KW-1185">Reference proteome</keyword>
<gene>
    <name evidence="1" type="ORF">GM415_02995</name>
</gene>
<evidence type="ECO:0008006" key="3">
    <source>
        <dbReference type="Google" id="ProtNLM"/>
    </source>
</evidence>
<dbReference type="InterPro" id="IPR011990">
    <property type="entry name" value="TPR-like_helical_dom_sf"/>
</dbReference>
<proteinExistence type="predicted"/>
<dbReference type="Proteomes" id="UP000428328">
    <property type="component" value="Chromosome"/>
</dbReference>
<evidence type="ECO:0000313" key="1">
    <source>
        <dbReference type="EMBL" id="QGY39132.1"/>
    </source>
</evidence>
<dbReference type="AlphaFoldDB" id="A0A6I6JFE4"/>
<dbReference type="KEGG" id="psel:GM415_02995"/>
<evidence type="ECO:0000313" key="2">
    <source>
        <dbReference type="Proteomes" id="UP000428328"/>
    </source>
</evidence>
<sequence>MESLVAELAGREALVNALSDVDLSKHLAEWLEQDLGIARWKVLLGLKLITPVVVSVAKGAGKMLADGIKQQLLSQLIKRKWAKDLIDRLNDFSSQTSQKTEAMNQVKAQLERPANRAEGDVEHREALSLELQAMLRQMGALEEVQDTLDFLVNLVNLQPAFKDTYAAENDRQQFVYRSQYIPFAGRVAEMATLDEFLNCPKRFAWKSVTGPGGVGKSRLALEFCQRNGGAWRAGILLDTGFDFAKWQPNQPTLIVIDYATKEEPRLKEILELLTNRRGEFDYAVRVLLLERDKSMESLAALGEDDEYGRRHHGPDIVLGEGGEEIATSIFAFFFDTHGVARPDSWDAHLTKLQEIDARRRPLFAAYYANEVATGKCGRECDRESLLQSVIKREKEKFWDPSGVTEADLALLAFATMVGGVTNSHELPECVTPISELVENEARFLALGGIAVKHDERFIQIIRPWEPDLVGELFVLDFLSDKPRALSEHKYRATLLKTAWDKAPLATAAFLDRLRQDYADHPAFPSLIKVPADAGEQAALYWAMLAVNMLSMFGRSGDMQAAQQQYADILAYSHDLPTNQEVSVIAAQASVNIIKYFGEIGDLQAAKAHYADIAVIKEGHPDNQEIDVRQAMAAFNLTTYFGKDGDFLAAEKSYADIVALRNAYPENQRIAMAMINSVVNLISYIGEAVDSQRAKDLYADIVEIWRRHSENQEIAEAMAKATCNFIKEYDKDGDTQAVGERYADISAIRENYPNNPSIAVTTARAASNYIAWLGKAEVLQAARERYSDIAAIRKDHPENQEVAEAMMQAAFNLINYLNKAGDTQGAEERYSDIAAIREEYPNNRYIAVTQARAAAHLIDELGQTRDFSTANKLYAEIASIRKDYPEDSIIAVVLAKAAFNLIYDLAKAGELSAAGERYGELKKVRMAHLGSQDIAQTMAQAAINLILYYCRGGDFSAARSCYNDVAALRTEQPDNCVMAVRQAMAALNLSIGQIQQNEMEYLPELVRELRGLEESHAGEQDVDMLIQRANLMAAQLENRPVEERNEATQLFLKAWGKDS</sequence>
<dbReference type="EMBL" id="CP046400">
    <property type="protein sequence ID" value="QGY39132.1"/>
    <property type="molecule type" value="Genomic_DNA"/>
</dbReference>
<dbReference type="RefSeq" id="WP_158946357.1">
    <property type="nucleotide sequence ID" value="NZ_CP046400.1"/>
</dbReference>
<dbReference type="Gene3D" id="1.25.40.10">
    <property type="entry name" value="Tetratricopeptide repeat domain"/>
    <property type="match status" value="1"/>
</dbReference>